<evidence type="ECO:0000313" key="2">
    <source>
        <dbReference type="Proteomes" id="UP000254741"/>
    </source>
</evidence>
<gene>
    <name evidence="1" type="ORF">NCTC8297_01192</name>
</gene>
<accession>A0A379T6M0</accession>
<reference evidence="1 2" key="1">
    <citation type="submission" date="2018-06" db="EMBL/GenBank/DDBJ databases">
        <authorList>
            <consortium name="Pathogen Informatics"/>
            <person name="Doyle S."/>
        </authorList>
    </citation>
    <scope>NUCLEOTIDE SEQUENCE [LARGE SCALE GENOMIC DNA]</scope>
    <source>
        <strain evidence="1 2">NCTC8297</strain>
    </source>
</reference>
<proteinExistence type="predicted"/>
<dbReference type="EMBL" id="UGXG01000002">
    <property type="protein sequence ID" value="SUG45991.1"/>
    <property type="molecule type" value="Genomic_DNA"/>
</dbReference>
<dbReference type="AlphaFoldDB" id="A0A379T6M0"/>
<dbReference type="Proteomes" id="UP000254741">
    <property type="component" value="Unassembled WGS sequence"/>
</dbReference>
<sequence length="51" mass="5788">MKIAQLKSFVYDALFRHGLITNKKMLPGSAQYPVLLRPMVYVTIEMSGNES</sequence>
<name>A0A379T6M0_SALER</name>
<protein>
    <submittedName>
        <fullName evidence="1">Uncharacterized protein</fullName>
    </submittedName>
</protein>
<evidence type="ECO:0000313" key="1">
    <source>
        <dbReference type="EMBL" id="SUG45991.1"/>
    </source>
</evidence>
<organism evidence="1 2">
    <name type="scientific">Salmonella enterica subsp. arizonae</name>
    <dbReference type="NCBI Taxonomy" id="59203"/>
    <lineage>
        <taxon>Bacteria</taxon>
        <taxon>Pseudomonadati</taxon>
        <taxon>Pseudomonadota</taxon>
        <taxon>Gammaproteobacteria</taxon>
        <taxon>Enterobacterales</taxon>
        <taxon>Enterobacteriaceae</taxon>
        <taxon>Salmonella</taxon>
    </lineage>
</organism>